<sequence>MTHSTNNNTMNTNALSCRAAEASMDRFEIPSAIPLTSLQLAFVSRQTPPSAAVDNGRGFVHQPRGLDSIHAILNEAMAMLDDDDDLCWEGQGSAVQNTSSSLPHSFSHR</sequence>
<proteinExistence type="predicted"/>
<keyword evidence="3" id="KW-1185">Reference proteome</keyword>
<evidence type="ECO:0000313" key="3">
    <source>
        <dbReference type="Proteomes" id="UP001153069"/>
    </source>
</evidence>
<comment type="caution">
    <text evidence="2">The sequence shown here is derived from an EMBL/GenBank/DDBJ whole genome shotgun (WGS) entry which is preliminary data.</text>
</comment>
<protein>
    <submittedName>
        <fullName evidence="2">Uncharacterized protein</fullName>
    </submittedName>
</protein>
<dbReference type="Proteomes" id="UP001153069">
    <property type="component" value="Unassembled WGS sequence"/>
</dbReference>
<evidence type="ECO:0000313" key="2">
    <source>
        <dbReference type="EMBL" id="CAB9516730.1"/>
    </source>
</evidence>
<organism evidence="2 3">
    <name type="scientific">Seminavis robusta</name>
    <dbReference type="NCBI Taxonomy" id="568900"/>
    <lineage>
        <taxon>Eukaryota</taxon>
        <taxon>Sar</taxon>
        <taxon>Stramenopiles</taxon>
        <taxon>Ochrophyta</taxon>
        <taxon>Bacillariophyta</taxon>
        <taxon>Bacillariophyceae</taxon>
        <taxon>Bacillariophycidae</taxon>
        <taxon>Naviculales</taxon>
        <taxon>Naviculaceae</taxon>
        <taxon>Seminavis</taxon>
    </lineage>
</organism>
<reference evidence="2" key="1">
    <citation type="submission" date="2020-06" db="EMBL/GenBank/DDBJ databases">
        <authorList>
            <consortium name="Plant Systems Biology data submission"/>
        </authorList>
    </citation>
    <scope>NUCLEOTIDE SEQUENCE</scope>
    <source>
        <strain evidence="2">D6</strain>
    </source>
</reference>
<gene>
    <name evidence="2" type="ORF">SEMRO_802_G204700.1</name>
</gene>
<dbReference type="EMBL" id="CAICTM010000801">
    <property type="protein sequence ID" value="CAB9516730.1"/>
    <property type="molecule type" value="Genomic_DNA"/>
</dbReference>
<name>A0A9N8HLE2_9STRA</name>
<evidence type="ECO:0000256" key="1">
    <source>
        <dbReference type="SAM" id="MobiDB-lite"/>
    </source>
</evidence>
<feature type="compositionally biased region" description="Polar residues" evidence="1">
    <location>
        <begin position="93"/>
        <end position="109"/>
    </location>
</feature>
<accession>A0A9N8HLE2</accession>
<feature type="region of interest" description="Disordered" evidence="1">
    <location>
        <begin position="88"/>
        <end position="109"/>
    </location>
</feature>
<dbReference type="AlphaFoldDB" id="A0A9N8HLE2"/>